<feature type="signal peptide" evidence="1">
    <location>
        <begin position="1"/>
        <end position="22"/>
    </location>
</feature>
<gene>
    <name evidence="2" type="ORF">A2Y62_02640</name>
</gene>
<sequence>MKSRIVILVIIFGMLFSCSRSDNPVQPDIDVREVQFSGRVTGTFSGGMLVGARVQVQIEGQGMEEVMTDTGGRYNAVLRYERDRANPKVERVIYRASGSVIRFARETSYRVSMINDVMEYDFNCIENYGDGANFDLKLYRKLNSQSDGAVIPTMRWYPDFPEVYIVKTPDISNWQYQQVKEGIQKISQYSRGAIPLLQIHTVTEEPNGIDKGIIHKWDKITKTYCATTTISLMPNFNILNYSTVSYKKGDNNCSKSSSHEMLHAMMGWEGLDKTNSSEITDYQLSLQIFFTYKRYPKHTLVNSVDTDSKPW</sequence>
<evidence type="ECO:0000313" key="3">
    <source>
        <dbReference type="Proteomes" id="UP000178943"/>
    </source>
</evidence>
<organism evidence="2 3">
    <name type="scientific">Candidatus Fischerbacteria bacterium RBG_13_37_8</name>
    <dbReference type="NCBI Taxonomy" id="1817863"/>
    <lineage>
        <taxon>Bacteria</taxon>
        <taxon>Candidatus Fischeribacteriota</taxon>
    </lineage>
</organism>
<accession>A0A1F5VRZ3</accession>
<protein>
    <submittedName>
        <fullName evidence="2">Uncharacterized protein</fullName>
    </submittedName>
</protein>
<dbReference type="PROSITE" id="PS51257">
    <property type="entry name" value="PROKAR_LIPOPROTEIN"/>
    <property type="match status" value="1"/>
</dbReference>
<reference evidence="2 3" key="1">
    <citation type="journal article" date="2016" name="Nat. Commun.">
        <title>Thousands of microbial genomes shed light on interconnected biogeochemical processes in an aquifer system.</title>
        <authorList>
            <person name="Anantharaman K."/>
            <person name="Brown C.T."/>
            <person name="Hug L.A."/>
            <person name="Sharon I."/>
            <person name="Castelle C.J."/>
            <person name="Probst A.J."/>
            <person name="Thomas B.C."/>
            <person name="Singh A."/>
            <person name="Wilkins M.J."/>
            <person name="Karaoz U."/>
            <person name="Brodie E.L."/>
            <person name="Williams K.H."/>
            <person name="Hubbard S.S."/>
            <person name="Banfield J.F."/>
        </authorList>
    </citation>
    <scope>NUCLEOTIDE SEQUENCE [LARGE SCALE GENOMIC DNA]</scope>
</reference>
<dbReference type="Proteomes" id="UP000178943">
    <property type="component" value="Unassembled WGS sequence"/>
</dbReference>
<comment type="caution">
    <text evidence="2">The sequence shown here is derived from an EMBL/GenBank/DDBJ whole genome shotgun (WGS) entry which is preliminary data.</text>
</comment>
<feature type="chain" id="PRO_5009522089" evidence="1">
    <location>
        <begin position="23"/>
        <end position="311"/>
    </location>
</feature>
<proteinExistence type="predicted"/>
<evidence type="ECO:0000256" key="1">
    <source>
        <dbReference type="SAM" id="SignalP"/>
    </source>
</evidence>
<keyword evidence="1" id="KW-0732">Signal</keyword>
<evidence type="ECO:0000313" key="2">
    <source>
        <dbReference type="EMBL" id="OGF66216.1"/>
    </source>
</evidence>
<name>A0A1F5VRZ3_9BACT</name>
<dbReference type="EMBL" id="MFGW01000095">
    <property type="protein sequence ID" value="OGF66216.1"/>
    <property type="molecule type" value="Genomic_DNA"/>
</dbReference>
<dbReference type="AlphaFoldDB" id="A0A1F5VRZ3"/>